<evidence type="ECO:0000313" key="12">
    <source>
        <dbReference type="Proteomes" id="UP001230051"/>
    </source>
</evidence>
<dbReference type="PANTHER" id="PTHR16288:SF0">
    <property type="entry name" value="TRNA (GUANINE-N(7)-)-METHYLTRANSFERASE NON-CATALYTIC SUBUNIT WDR4"/>
    <property type="match status" value="1"/>
</dbReference>
<keyword evidence="3 9" id="KW-0853">WD repeat</keyword>
<dbReference type="GO" id="GO:0005829">
    <property type="term" value="C:cytosol"/>
    <property type="evidence" value="ECO:0007669"/>
    <property type="project" value="TreeGrafter"/>
</dbReference>
<evidence type="ECO:0000256" key="4">
    <source>
        <dbReference type="ARBA" id="ARBA00022694"/>
    </source>
</evidence>
<evidence type="ECO:0000256" key="1">
    <source>
        <dbReference type="ARBA" id="ARBA00004123"/>
    </source>
</evidence>
<keyword evidence="6" id="KW-0227">DNA damage</keyword>
<keyword evidence="5 9" id="KW-0677">Repeat</keyword>
<evidence type="ECO:0000256" key="5">
    <source>
        <dbReference type="ARBA" id="ARBA00022737"/>
    </source>
</evidence>
<protein>
    <submittedName>
        <fullName evidence="11">tRNA (Guanine-N(7)-)-methyltransferase non-catalytic subunit wdr4</fullName>
    </submittedName>
</protein>
<gene>
    <name evidence="11" type="primary">wdr4</name>
    <name evidence="11" type="ORF">AOXY_G10909</name>
</gene>
<keyword evidence="12" id="KW-1185">Reference proteome</keyword>
<keyword evidence="2" id="KW-0158">Chromosome</keyword>
<proteinExistence type="inferred from homology"/>
<comment type="pathway">
    <text evidence="9">tRNA modification; N(7)-methylguanine-tRNA biosynthesis.</text>
</comment>
<dbReference type="Gene3D" id="2.130.10.10">
    <property type="entry name" value="YVTN repeat-like/Quinoprotein amine dehydrogenase"/>
    <property type="match status" value="1"/>
</dbReference>
<comment type="subcellular location">
    <subcellularLocation>
        <location evidence="1 9">Nucleus</location>
    </subcellularLocation>
</comment>
<dbReference type="InterPro" id="IPR001680">
    <property type="entry name" value="WD40_rpt"/>
</dbReference>
<name>A0AAD8G7Y4_ACIOX</name>
<evidence type="ECO:0000256" key="3">
    <source>
        <dbReference type="ARBA" id="ARBA00022574"/>
    </source>
</evidence>
<dbReference type="PROSITE" id="PS50294">
    <property type="entry name" value="WD_REPEATS_REGION"/>
    <property type="match status" value="1"/>
</dbReference>
<comment type="similarity">
    <text evidence="9">Belongs to the WD repeat TRM82 family.</text>
</comment>
<dbReference type="SMART" id="SM00320">
    <property type="entry name" value="WD40"/>
    <property type="match status" value="2"/>
</dbReference>
<dbReference type="InterPro" id="IPR036322">
    <property type="entry name" value="WD40_repeat_dom_sf"/>
</dbReference>
<keyword evidence="8 9" id="KW-0539">Nucleus</keyword>
<evidence type="ECO:0000256" key="2">
    <source>
        <dbReference type="ARBA" id="ARBA00022454"/>
    </source>
</evidence>
<evidence type="ECO:0000256" key="9">
    <source>
        <dbReference type="HAMAP-Rule" id="MF_03056"/>
    </source>
</evidence>
<dbReference type="FunFam" id="2.130.10.10:FF:000454">
    <property type="entry name" value="tRNA (guanine-N(7)-)-methyltransferase non-catalytic subunit WDR4"/>
    <property type="match status" value="1"/>
</dbReference>
<dbReference type="SUPFAM" id="SSF50978">
    <property type="entry name" value="WD40 repeat-like"/>
    <property type="match status" value="1"/>
</dbReference>
<dbReference type="GO" id="GO:0005634">
    <property type="term" value="C:nucleus"/>
    <property type="evidence" value="ECO:0007669"/>
    <property type="project" value="UniProtKB-SubCell"/>
</dbReference>
<organism evidence="11 12">
    <name type="scientific">Acipenser oxyrinchus oxyrinchus</name>
    <dbReference type="NCBI Taxonomy" id="40147"/>
    <lineage>
        <taxon>Eukaryota</taxon>
        <taxon>Metazoa</taxon>
        <taxon>Chordata</taxon>
        <taxon>Craniata</taxon>
        <taxon>Vertebrata</taxon>
        <taxon>Euteleostomi</taxon>
        <taxon>Actinopterygii</taxon>
        <taxon>Chondrostei</taxon>
        <taxon>Acipenseriformes</taxon>
        <taxon>Acipenseridae</taxon>
        <taxon>Acipenser</taxon>
    </lineage>
</organism>
<dbReference type="EMBL" id="JAGXEW010000009">
    <property type="protein sequence ID" value="KAK1168062.1"/>
    <property type="molecule type" value="Genomic_DNA"/>
</dbReference>
<sequence length="401" mass="45519">MALLGIHKELLVWSSGSKFLAINTEENSEAGKSFVFDCSTASKKSQENDNKGDDGSSEEKGSDKILAFTFSSSGQYFSLTDDNKRLILFCTKPIWECLSIRYVVRRCTALTITQSEDQILVADKSGDVYSFSIVEPQRPAELRLGHLSMLLGVTLSHNDKYVITADRDEKIRVSILKSPYNIESFCLGHTEFVSAVIVIPDHPKQLLSGSGDGTLRLWEYKSGRELRCWDLRELNDPKQKDNEKKFAVSRIACSRKGGHVAVLCDSFPAVHLFQIDTETQRLEFKETVRLAHNSWDVAFDESAGLWVLQQNKVSTATLYRLREGHWQCVIEDPKLKTTVDILCKHWDMFQVSLDAESRYHNLYKSVFDNMAAYLLKKEERIQQQGKRMKGQLPESSGAKNI</sequence>
<dbReference type="Proteomes" id="UP001230051">
    <property type="component" value="Unassembled WGS sequence"/>
</dbReference>
<dbReference type="HAMAP" id="MF_03056">
    <property type="entry name" value="TRM82"/>
    <property type="match status" value="1"/>
</dbReference>
<dbReference type="GO" id="GO:0006974">
    <property type="term" value="P:DNA damage response"/>
    <property type="evidence" value="ECO:0007669"/>
    <property type="project" value="UniProtKB-KW"/>
</dbReference>
<evidence type="ECO:0000256" key="7">
    <source>
        <dbReference type="ARBA" id="ARBA00022990"/>
    </source>
</evidence>
<evidence type="ECO:0000256" key="10">
    <source>
        <dbReference type="PROSITE-ProRule" id="PRU00221"/>
    </source>
</evidence>
<keyword evidence="4 9" id="KW-0819">tRNA processing</keyword>
<dbReference type="InterPro" id="IPR015943">
    <property type="entry name" value="WD40/YVTN_repeat-like_dom_sf"/>
</dbReference>
<keyword evidence="7" id="KW-0007">Acetylation</keyword>
<evidence type="ECO:0000256" key="6">
    <source>
        <dbReference type="ARBA" id="ARBA00022763"/>
    </source>
</evidence>
<evidence type="ECO:0000256" key="8">
    <source>
        <dbReference type="ARBA" id="ARBA00023242"/>
    </source>
</evidence>
<comment type="function">
    <text evidence="9">Required for the formation of N(7)-methylguanine at position 46 (m7G46) in tRNA. In the complex, it is required to stabilize and induce conformational changes of the catalytic subunit.</text>
</comment>
<dbReference type="GO" id="GO:0106004">
    <property type="term" value="P:tRNA (guanine-N7)-methylation"/>
    <property type="evidence" value="ECO:0007669"/>
    <property type="project" value="UniProtKB-UniRule"/>
</dbReference>
<dbReference type="PROSITE" id="PS50082">
    <property type="entry name" value="WD_REPEATS_2"/>
    <property type="match status" value="1"/>
</dbReference>
<dbReference type="AlphaFoldDB" id="A0AAD8G7Y4"/>
<feature type="repeat" description="WD" evidence="10">
    <location>
        <begin position="186"/>
        <end position="228"/>
    </location>
</feature>
<dbReference type="Pfam" id="PF00400">
    <property type="entry name" value="WD40"/>
    <property type="match status" value="1"/>
</dbReference>
<accession>A0AAD8G7Y4</accession>
<dbReference type="GO" id="GO:0043527">
    <property type="term" value="C:tRNA methyltransferase complex"/>
    <property type="evidence" value="ECO:0007669"/>
    <property type="project" value="TreeGrafter"/>
</dbReference>
<dbReference type="InterPro" id="IPR028884">
    <property type="entry name" value="Trm82"/>
</dbReference>
<reference evidence="11" key="1">
    <citation type="submission" date="2022-02" db="EMBL/GenBank/DDBJ databases">
        <title>Atlantic sturgeon de novo genome assembly.</title>
        <authorList>
            <person name="Stock M."/>
            <person name="Klopp C."/>
            <person name="Guiguen Y."/>
            <person name="Cabau C."/>
            <person name="Parinello H."/>
            <person name="Santidrian Yebra-Pimentel E."/>
            <person name="Kuhl H."/>
            <person name="Dirks R.P."/>
            <person name="Guessner J."/>
            <person name="Wuertz S."/>
            <person name="Du K."/>
            <person name="Schartl M."/>
        </authorList>
    </citation>
    <scope>NUCLEOTIDE SEQUENCE</scope>
    <source>
        <strain evidence="11">STURGEONOMICS-FGT-2020</strain>
        <tissue evidence="11">Whole blood</tissue>
    </source>
</reference>
<comment type="caution">
    <text evidence="11">The sequence shown here is derived from an EMBL/GenBank/DDBJ whole genome shotgun (WGS) entry which is preliminary data.</text>
</comment>
<dbReference type="PANTHER" id="PTHR16288">
    <property type="entry name" value="WD40 REPEAT PROTEIN 4"/>
    <property type="match status" value="1"/>
</dbReference>
<evidence type="ECO:0000313" key="11">
    <source>
        <dbReference type="EMBL" id="KAK1168062.1"/>
    </source>
</evidence>